<organism evidence="14 15">
    <name type="scientific">Galdieria partita</name>
    <dbReference type="NCBI Taxonomy" id="83374"/>
    <lineage>
        <taxon>Eukaryota</taxon>
        <taxon>Rhodophyta</taxon>
        <taxon>Bangiophyceae</taxon>
        <taxon>Galdieriales</taxon>
        <taxon>Galdieriaceae</taxon>
        <taxon>Galdieria</taxon>
    </lineage>
</organism>
<dbReference type="GO" id="GO:0045547">
    <property type="term" value="F:ditrans,polycis-polyprenyl diphosphate synthase [(2E,6E)-farnesyl diphosphate specific] activity"/>
    <property type="evidence" value="ECO:0007669"/>
    <property type="project" value="UniProtKB-EC"/>
</dbReference>
<comment type="cofactor">
    <cofactor evidence="1">
        <name>Mg(2+)</name>
        <dbReference type="ChEBI" id="CHEBI:18420"/>
    </cofactor>
</comment>
<dbReference type="GO" id="GO:1904423">
    <property type="term" value="C:dehydrodolichyl diphosphate synthase complex"/>
    <property type="evidence" value="ECO:0007669"/>
    <property type="project" value="InterPro"/>
</dbReference>
<dbReference type="PANTHER" id="PTHR21528:SF0">
    <property type="entry name" value="DEHYDRODOLICHYL DIPHOSPHATE SYNTHASE COMPLEX SUBUNIT NUS1"/>
    <property type="match status" value="1"/>
</dbReference>
<proteinExistence type="inferred from homology"/>
<evidence type="ECO:0000313" key="15">
    <source>
        <dbReference type="Proteomes" id="UP001061958"/>
    </source>
</evidence>
<accession>A0A9C7UTA1</accession>
<evidence type="ECO:0000256" key="12">
    <source>
        <dbReference type="ARBA" id="ARBA00047353"/>
    </source>
</evidence>
<keyword evidence="11 13" id="KW-0472">Membrane</keyword>
<evidence type="ECO:0000256" key="11">
    <source>
        <dbReference type="ARBA" id="ARBA00023136"/>
    </source>
</evidence>
<evidence type="ECO:0000256" key="9">
    <source>
        <dbReference type="ARBA" id="ARBA00022842"/>
    </source>
</evidence>
<evidence type="ECO:0000256" key="7">
    <source>
        <dbReference type="ARBA" id="ARBA00022692"/>
    </source>
</evidence>
<reference evidence="14" key="1">
    <citation type="journal article" date="2022" name="Proc. Natl. Acad. Sci. U.S.A.">
        <title>Life cycle and functional genomics of the unicellular red alga Galdieria for elucidating algal and plant evolution and industrial use.</title>
        <authorList>
            <person name="Hirooka S."/>
            <person name="Itabashi T."/>
            <person name="Ichinose T.M."/>
            <person name="Onuma R."/>
            <person name="Fujiwara T."/>
            <person name="Yamashita S."/>
            <person name="Jong L.W."/>
            <person name="Tomita R."/>
            <person name="Iwane A.H."/>
            <person name="Miyagishima S.Y."/>
        </authorList>
    </citation>
    <scope>NUCLEOTIDE SEQUENCE</scope>
    <source>
        <strain evidence="14">NBRC 102759</strain>
    </source>
</reference>
<dbReference type="AlphaFoldDB" id="A0A9C7UTA1"/>
<protein>
    <recommendedName>
        <fullName evidence="5">ditrans,polycis-polyprenyl diphosphate synthase [(2E,6E)-farnesyldiphosphate specific]</fullName>
        <ecNumber evidence="5">2.5.1.87</ecNumber>
    </recommendedName>
</protein>
<keyword evidence="6" id="KW-0808">Transferase</keyword>
<comment type="pathway">
    <text evidence="3">Protein modification; protein glycosylation.</text>
</comment>
<dbReference type="EMBL" id="BQMJ01000053">
    <property type="protein sequence ID" value="GJQ14260.1"/>
    <property type="molecule type" value="Genomic_DNA"/>
</dbReference>
<evidence type="ECO:0000256" key="6">
    <source>
        <dbReference type="ARBA" id="ARBA00022679"/>
    </source>
</evidence>
<dbReference type="Proteomes" id="UP001061958">
    <property type="component" value="Unassembled WGS sequence"/>
</dbReference>
<gene>
    <name evidence="14" type="ORF">GpartN1_g6051.t1</name>
</gene>
<dbReference type="InterPro" id="IPR036424">
    <property type="entry name" value="UPP_synth-like_sf"/>
</dbReference>
<feature type="transmembrane region" description="Helical" evidence="13">
    <location>
        <begin position="12"/>
        <end position="30"/>
    </location>
</feature>
<keyword evidence="8" id="KW-0256">Endoplasmic reticulum</keyword>
<dbReference type="PANTHER" id="PTHR21528">
    <property type="entry name" value="DEHYDRODOLICHYL DIPHOSPHATE SYNTHASE COMPLEX SUBUNIT NUS1"/>
    <property type="match status" value="1"/>
</dbReference>
<comment type="similarity">
    <text evidence="4">Belongs to the UPP synthase family.</text>
</comment>
<evidence type="ECO:0000256" key="10">
    <source>
        <dbReference type="ARBA" id="ARBA00022989"/>
    </source>
</evidence>
<evidence type="ECO:0000313" key="14">
    <source>
        <dbReference type="EMBL" id="GJQ14260.1"/>
    </source>
</evidence>
<sequence length="266" mass="30983">MQRVCLTVARVLYYVLYGVFYIIDYLELLFHKVKARVLSSLLEQHKESQVRVKHLGIVRNDGNREETSVCLNLINLIFWCFSLGIDVITFVDSQVVDWNPWVERICAFWSIENFPNNNVDREASCFQKLTCTVENRNAGFRVILLSYRNRTVFTLNLLRSEDAHLSLIRGFFQLVNTKLEVYQTLPLSLRKTYMLDFLNSGADGSMIGSEPEVVVIFGNVPSLVGFPSWEVRLSQIFFQPSFPRFTFYDLREIIETHARTPKRFGK</sequence>
<keyword evidence="7 13" id="KW-0812">Transmembrane</keyword>
<dbReference type="EC" id="2.5.1.87" evidence="5"/>
<comment type="catalytic activity">
    <reaction evidence="12">
        <text>n isopentenyl diphosphate + (2E,6E)-farnesyl diphosphate = a di-trans,poly-cis-polyprenyl diphosphate + n diphosphate</text>
        <dbReference type="Rhea" id="RHEA:53008"/>
        <dbReference type="Rhea" id="RHEA-COMP:19494"/>
        <dbReference type="ChEBI" id="CHEBI:33019"/>
        <dbReference type="ChEBI" id="CHEBI:128769"/>
        <dbReference type="ChEBI" id="CHEBI:136960"/>
        <dbReference type="ChEBI" id="CHEBI:175763"/>
        <dbReference type="EC" id="2.5.1.87"/>
    </reaction>
</comment>
<keyword evidence="9" id="KW-0460">Magnesium</keyword>
<name>A0A9C7UTA1_9RHOD</name>
<reference evidence="14" key="2">
    <citation type="submission" date="2022-01" db="EMBL/GenBank/DDBJ databases">
        <authorList>
            <person name="Hirooka S."/>
            <person name="Miyagishima S.Y."/>
        </authorList>
    </citation>
    <scope>NUCLEOTIDE SEQUENCE</scope>
    <source>
        <strain evidence="14">NBRC 102759</strain>
    </source>
</reference>
<evidence type="ECO:0000256" key="4">
    <source>
        <dbReference type="ARBA" id="ARBA00005432"/>
    </source>
</evidence>
<evidence type="ECO:0000256" key="5">
    <source>
        <dbReference type="ARBA" id="ARBA00012596"/>
    </source>
</evidence>
<evidence type="ECO:0000256" key="1">
    <source>
        <dbReference type="ARBA" id="ARBA00001946"/>
    </source>
</evidence>
<evidence type="ECO:0000256" key="3">
    <source>
        <dbReference type="ARBA" id="ARBA00004922"/>
    </source>
</evidence>
<dbReference type="SUPFAM" id="SSF64005">
    <property type="entry name" value="Undecaprenyl diphosphate synthase"/>
    <property type="match status" value="1"/>
</dbReference>
<keyword evidence="10 13" id="KW-1133">Transmembrane helix</keyword>
<dbReference type="GO" id="GO:0005789">
    <property type="term" value="C:endoplasmic reticulum membrane"/>
    <property type="evidence" value="ECO:0007669"/>
    <property type="project" value="UniProtKB-SubCell"/>
</dbReference>
<dbReference type="OrthoDB" id="19639at2759"/>
<keyword evidence="15" id="KW-1185">Reference proteome</keyword>
<comment type="subcellular location">
    <subcellularLocation>
        <location evidence="2">Endoplasmic reticulum membrane</location>
    </subcellularLocation>
</comment>
<evidence type="ECO:0000256" key="2">
    <source>
        <dbReference type="ARBA" id="ARBA00004586"/>
    </source>
</evidence>
<comment type="caution">
    <text evidence="14">The sequence shown here is derived from an EMBL/GenBank/DDBJ whole genome shotgun (WGS) entry which is preliminary data.</text>
</comment>
<evidence type="ECO:0000256" key="13">
    <source>
        <dbReference type="SAM" id="Phobius"/>
    </source>
</evidence>
<dbReference type="InterPro" id="IPR038887">
    <property type="entry name" value="Nus1/NgBR"/>
</dbReference>
<dbReference type="Gene3D" id="3.40.1180.10">
    <property type="entry name" value="Decaprenyl diphosphate synthase-like"/>
    <property type="match status" value="1"/>
</dbReference>
<evidence type="ECO:0000256" key="8">
    <source>
        <dbReference type="ARBA" id="ARBA00022824"/>
    </source>
</evidence>